<accession>C6IJD8</accession>
<dbReference type="RefSeq" id="WP_008767436.1">
    <property type="nucleotide sequence ID" value="NZ_BAABXH010000001.1"/>
</dbReference>
<organism evidence="2 4">
    <name type="scientific">Bacteroides thetaiotaomicron</name>
    <dbReference type="NCBI Taxonomy" id="818"/>
    <lineage>
        <taxon>Bacteria</taxon>
        <taxon>Pseudomonadati</taxon>
        <taxon>Bacteroidota</taxon>
        <taxon>Bacteroidia</taxon>
        <taxon>Bacteroidales</taxon>
        <taxon>Bacteroidaceae</taxon>
        <taxon>Bacteroides</taxon>
    </lineage>
</organism>
<dbReference type="OMA" id="KICEMKP"/>
<dbReference type="PANTHER" id="PTHR39196">
    <property type="entry name" value="PRIMOSOME, DNAD SUBUNIT"/>
    <property type="match status" value="1"/>
</dbReference>
<accession>A0A0P0FT76</accession>
<name>A0A0P0FT76_BACT4</name>
<dbReference type="Pfam" id="PF14297">
    <property type="entry name" value="Lin1244_N"/>
    <property type="match status" value="1"/>
</dbReference>
<dbReference type="GeneID" id="60924377"/>
<sequence length="302" mass="33951">MGRIKRGLDYFPMSTSFMHDRMVRRIMRREGDSAFATLVETLSYIYAGKGYYISVGDEFYEELVDSLYSTELDDVKRIISLSVEYGLFDAGLFRQYNILTSADIQRQYLFITKRRSSALIEPDYCLLESEEITSYRSSQSGKSSTDDSLDSECAEALNGDADHKTACTVTSSFDSVTMEDEIATSGTQNKRKQIKINQNKVNHLPNPPQGGDEGGKYLKSRTAVTQEDIDCLQPPCDGVQRNFQGLTDNLRLYKVPPSEQYAIILKSNFGAIGNPVWKGFNTIRGSNGKIRLPGHYLLSIIN</sequence>
<protein>
    <submittedName>
        <fullName evidence="2">DUF4373 domain-containing protein</fullName>
    </submittedName>
</protein>
<gene>
    <name evidence="2" type="ORF">GAN91_09985</name>
    <name evidence="3" type="ORF">PO127_18050</name>
</gene>
<reference evidence="3" key="2">
    <citation type="submission" date="2022-10" db="EMBL/GenBank/DDBJ databases">
        <title>Human gut microbiome strain richness.</title>
        <authorList>
            <person name="Chen-Liaw A."/>
        </authorList>
    </citation>
    <scope>NUCLEOTIDE SEQUENCE</scope>
    <source>
        <strain evidence="3">1001283st1_A3_1001283B150304_161114</strain>
    </source>
</reference>
<dbReference type="PANTHER" id="PTHR39196:SF1">
    <property type="entry name" value="PRIMOSOME, DNAD SUBUNIT"/>
    <property type="match status" value="1"/>
</dbReference>
<evidence type="ECO:0000313" key="2">
    <source>
        <dbReference type="EMBL" id="KAB4482933.1"/>
    </source>
</evidence>
<dbReference type="EMBL" id="WCRY01000008">
    <property type="protein sequence ID" value="KAB4482933.1"/>
    <property type="molecule type" value="Genomic_DNA"/>
</dbReference>
<evidence type="ECO:0000259" key="1">
    <source>
        <dbReference type="Pfam" id="PF14297"/>
    </source>
</evidence>
<dbReference type="InterPro" id="IPR025400">
    <property type="entry name" value="Lin1244/Lin1753-like_N"/>
</dbReference>
<dbReference type="KEGG" id="btho:Btheta7330_05108"/>
<dbReference type="Proteomes" id="UP001217776">
    <property type="component" value="Unassembled WGS sequence"/>
</dbReference>
<evidence type="ECO:0000313" key="4">
    <source>
        <dbReference type="Proteomes" id="UP000436858"/>
    </source>
</evidence>
<dbReference type="AlphaFoldDB" id="A0A0P0FT76"/>
<reference evidence="2 4" key="1">
    <citation type="journal article" date="2019" name="Nat. Med.">
        <title>A library of human gut bacterial isolates paired with longitudinal multiomics data enables mechanistic microbiome research.</title>
        <authorList>
            <person name="Poyet M."/>
            <person name="Groussin M."/>
            <person name="Gibbons S.M."/>
            <person name="Avila-Pacheco J."/>
            <person name="Jiang X."/>
            <person name="Kearney S.M."/>
            <person name="Perrotta A.R."/>
            <person name="Berdy B."/>
            <person name="Zhao S."/>
            <person name="Lieberman T.D."/>
            <person name="Swanson P.K."/>
            <person name="Smith M."/>
            <person name="Roesemann S."/>
            <person name="Alexander J.E."/>
            <person name="Rich S.A."/>
            <person name="Livny J."/>
            <person name="Vlamakis H."/>
            <person name="Clish C."/>
            <person name="Bullock K."/>
            <person name="Deik A."/>
            <person name="Scott J."/>
            <person name="Pierce K.A."/>
            <person name="Xavier R.J."/>
            <person name="Alm E.J."/>
        </authorList>
    </citation>
    <scope>NUCLEOTIDE SEQUENCE [LARGE SCALE GENOMIC DNA]</scope>
    <source>
        <strain evidence="2 4">BIOML-A162</strain>
    </source>
</reference>
<feature type="domain" description="Lin1244/Lin1753-like N-terminal" evidence="1">
    <location>
        <begin position="10"/>
        <end position="104"/>
    </location>
</feature>
<dbReference type="Proteomes" id="UP000436858">
    <property type="component" value="Unassembled WGS sequence"/>
</dbReference>
<evidence type="ECO:0000313" key="3">
    <source>
        <dbReference type="EMBL" id="MDC2237644.1"/>
    </source>
</evidence>
<comment type="caution">
    <text evidence="2">The sequence shown here is derived from an EMBL/GenBank/DDBJ whole genome shotgun (WGS) entry which is preliminary data.</text>
</comment>
<proteinExistence type="predicted"/>
<dbReference type="EMBL" id="JAQNVG010000033">
    <property type="protein sequence ID" value="MDC2237644.1"/>
    <property type="molecule type" value="Genomic_DNA"/>
</dbReference>